<evidence type="ECO:0000256" key="3">
    <source>
        <dbReference type="ARBA" id="ARBA00022448"/>
    </source>
</evidence>
<evidence type="ECO:0000256" key="4">
    <source>
        <dbReference type="ARBA" id="ARBA00022496"/>
    </source>
</evidence>
<dbReference type="EMBL" id="QFBC01000008">
    <property type="protein sequence ID" value="PWE54827.1"/>
    <property type="molecule type" value="Genomic_DNA"/>
</dbReference>
<name>A0A2U2DND7_9HYPH</name>
<sequence>MLVALGIEPVAIADAKGFSQQFPHSVLSPGTVDLGARWEPNLELLKQLAPDAVLVGGLGIFPIAESIAPPLVVQLYDGKAPPLATATRSLLELGKALSLEMRAERYVAQVQATFERVRERLTEQRKAVLIVTMEPDGLDVVIHGRNGLIGNCLERVGLQNAWAGEENRWGFRKSGVEQLLRFVDADVRLLVIDQGARTDRALRSLAGNDIWKMVLPRPEALVRLPPLFPFGALPTAWHFVLGLETAVA</sequence>
<organism evidence="7 8">
    <name type="scientific">Metarhizobium album</name>
    <dbReference type="NCBI Taxonomy" id="2182425"/>
    <lineage>
        <taxon>Bacteria</taxon>
        <taxon>Pseudomonadati</taxon>
        <taxon>Pseudomonadota</taxon>
        <taxon>Alphaproteobacteria</taxon>
        <taxon>Hyphomicrobiales</taxon>
        <taxon>Rhizobiaceae</taxon>
        <taxon>Metarhizobium</taxon>
    </lineage>
</organism>
<dbReference type="PROSITE" id="PS50983">
    <property type="entry name" value="FE_B12_PBP"/>
    <property type="match status" value="1"/>
</dbReference>
<evidence type="ECO:0000313" key="7">
    <source>
        <dbReference type="EMBL" id="PWE54827.1"/>
    </source>
</evidence>
<accession>A0A2U2DND7</accession>
<dbReference type="Proteomes" id="UP000245252">
    <property type="component" value="Unassembled WGS sequence"/>
</dbReference>
<dbReference type="InterPro" id="IPR051313">
    <property type="entry name" value="Bact_iron-sidero_bind"/>
</dbReference>
<evidence type="ECO:0000256" key="5">
    <source>
        <dbReference type="ARBA" id="ARBA00022729"/>
    </source>
</evidence>
<keyword evidence="3" id="KW-0813">Transport</keyword>
<gene>
    <name evidence="7" type="ORF">DEM27_17915</name>
</gene>
<comment type="caution">
    <text evidence="7">The sequence shown here is derived from an EMBL/GenBank/DDBJ whole genome shotgun (WGS) entry which is preliminary data.</text>
</comment>
<evidence type="ECO:0000256" key="2">
    <source>
        <dbReference type="ARBA" id="ARBA00008814"/>
    </source>
</evidence>
<proteinExistence type="inferred from homology"/>
<dbReference type="InterPro" id="IPR002491">
    <property type="entry name" value="ABC_transptr_periplasmic_BD"/>
</dbReference>
<keyword evidence="5" id="KW-0732">Signal</keyword>
<evidence type="ECO:0000259" key="6">
    <source>
        <dbReference type="PROSITE" id="PS50983"/>
    </source>
</evidence>
<feature type="domain" description="Fe/B12 periplasmic-binding" evidence="6">
    <location>
        <begin position="1"/>
        <end position="248"/>
    </location>
</feature>
<keyword evidence="8" id="KW-1185">Reference proteome</keyword>
<dbReference type="PANTHER" id="PTHR30532:SF1">
    <property type="entry name" value="IRON(3+)-HYDROXAMATE-BINDING PROTEIN FHUD"/>
    <property type="match status" value="1"/>
</dbReference>
<evidence type="ECO:0000256" key="1">
    <source>
        <dbReference type="ARBA" id="ARBA00004196"/>
    </source>
</evidence>
<dbReference type="Pfam" id="PF01497">
    <property type="entry name" value="Peripla_BP_2"/>
    <property type="match status" value="1"/>
</dbReference>
<keyword evidence="4" id="KW-0406">Ion transport</keyword>
<protein>
    <recommendedName>
        <fullName evidence="6">Fe/B12 periplasmic-binding domain-containing protein</fullName>
    </recommendedName>
</protein>
<reference evidence="7 8" key="1">
    <citation type="submission" date="2018-05" db="EMBL/GenBank/DDBJ databases">
        <title>The draft genome of strain NS-104.</title>
        <authorList>
            <person name="Hang P."/>
            <person name="Jiang J."/>
        </authorList>
    </citation>
    <scope>NUCLEOTIDE SEQUENCE [LARGE SCALE GENOMIC DNA]</scope>
    <source>
        <strain evidence="7 8">NS-104</strain>
    </source>
</reference>
<keyword evidence="4" id="KW-0410">Iron transport</keyword>
<dbReference type="SUPFAM" id="SSF53807">
    <property type="entry name" value="Helical backbone' metal receptor"/>
    <property type="match status" value="1"/>
</dbReference>
<keyword evidence="4" id="KW-0408">Iron</keyword>
<dbReference type="PANTHER" id="PTHR30532">
    <property type="entry name" value="IRON III DICITRATE-BINDING PERIPLASMIC PROTEIN"/>
    <property type="match status" value="1"/>
</dbReference>
<dbReference type="AlphaFoldDB" id="A0A2U2DND7"/>
<comment type="subcellular location">
    <subcellularLocation>
        <location evidence="1">Cell envelope</location>
    </subcellularLocation>
</comment>
<dbReference type="GO" id="GO:1901678">
    <property type="term" value="P:iron coordination entity transport"/>
    <property type="evidence" value="ECO:0007669"/>
    <property type="project" value="UniProtKB-ARBA"/>
</dbReference>
<dbReference type="GO" id="GO:0030288">
    <property type="term" value="C:outer membrane-bounded periplasmic space"/>
    <property type="evidence" value="ECO:0007669"/>
    <property type="project" value="TreeGrafter"/>
</dbReference>
<dbReference type="PRINTS" id="PR01715">
    <property type="entry name" value="FERRIBNDNGPP"/>
</dbReference>
<comment type="similarity">
    <text evidence="2">Belongs to the bacterial solute-binding protein 8 family.</text>
</comment>
<dbReference type="Gene3D" id="3.40.50.1980">
    <property type="entry name" value="Nitrogenase molybdenum iron protein domain"/>
    <property type="match status" value="2"/>
</dbReference>
<evidence type="ECO:0000313" key="8">
    <source>
        <dbReference type="Proteomes" id="UP000245252"/>
    </source>
</evidence>